<accession>A0A7U3NJW8</accession>
<keyword evidence="2" id="KW-1185">Reference proteome</keyword>
<evidence type="ECO:0000313" key="1">
    <source>
        <dbReference type="EMBL" id="QOV08340.1"/>
    </source>
</evidence>
<organism evidence="1 2">
    <name type="scientific">Bacillus phage Kirov</name>
    <dbReference type="NCBI Taxonomy" id="2783539"/>
    <lineage>
        <taxon>Viruses</taxon>
        <taxon>Duplodnaviria</taxon>
        <taxon>Heunggongvirae</taxon>
        <taxon>Uroviricota</taxon>
        <taxon>Caudoviricetes</taxon>
        <taxon>Andregratiavirinae</taxon>
        <taxon>Kirovvirus</taxon>
        <taxon>Kirovvirus kirov</taxon>
    </lineage>
</organism>
<reference evidence="1 2" key="1">
    <citation type="submission" date="2020-10" db="EMBL/GenBank/DDBJ databases">
        <authorList>
            <person name="Kazantseva O.A."/>
            <person name="Piligrimova E.G."/>
            <person name="Shadrin A.M."/>
        </authorList>
    </citation>
    <scope>NUCLEOTIDE SEQUENCE [LARGE SCALE GENOMIC DNA]</scope>
</reference>
<sequence>MTIDFTKVKEGSFIEYIGDSFAYGGQYEVVSAESTFIGECPEYLQGKLMIIEFMNNGDPMFIRVENLKSDEWRLVDGKN</sequence>
<name>A0A7U3NJW8_9CAUD</name>
<dbReference type="EMBL" id="MW084976">
    <property type="protein sequence ID" value="QOV08340.1"/>
    <property type="molecule type" value="Genomic_DNA"/>
</dbReference>
<dbReference type="Proteomes" id="UP000594029">
    <property type="component" value="Segment"/>
</dbReference>
<evidence type="ECO:0000313" key="2">
    <source>
        <dbReference type="Proteomes" id="UP000594029"/>
    </source>
</evidence>
<protein>
    <submittedName>
        <fullName evidence="1">Uncharacterized protein</fullName>
    </submittedName>
</protein>
<gene>
    <name evidence="1" type="ORF">Kirov_141</name>
</gene>
<proteinExistence type="predicted"/>